<evidence type="ECO:0000313" key="3">
    <source>
        <dbReference type="Proteomes" id="UP000231632"/>
    </source>
</evidence>
<sequence length="143" mass="15923">MKKITSRLIISALIVNLTACGTIFHSERMGQRHSGEMDIKIAVADGIGLLFFIVPGIIAFAVDFHYGTIYLPSRYGKNDTDKSFRLVKADKEITHDYLEALLTKELGLHVDLDADSTLTSENGSLNDIRLFNSKVRELASYSE</sequence>
<reference evidence="2 3" key="1">
    <citation type="journal article" date="2017" name="Arch. Microbiol.">
        <title>Mariprofundus micogutta sp. nov., a novel iron-oxidizing zetaproteobacterium isolated from a deep-sea hydrothermal field at the Bayonnaise knoll of the Izu-Ogasawara arc, and a description of Mariprofundales ord. nov. and Zetaproteobacteria classis nov.</title>
        <authorList>
            <person name="Makita H."/>
            <person name="Tanaka E."/>
            <person name="Mitsunobu S."/>
            <person name="Miyazaki M."/>
            <person name="Nunoura T."/>
            <person name="Uematsu K."/>
            <person name="Takaki Y."/>
            <person name="Nishi S."/>
            <person name="Shimamura S."/>
            <person name="Takai K."/>
        </authorList>
    </citation>
    <scope>NUCLEOTIDE SEQUENCE [LARGE SCALE GENOMIC DNA]</scope>
    <source>
        <strain evidence="2 3">ET2</strain>
    </source>
</reference>
<dbReference type="OrthoDB" id="6105601at2"/>
<proteinExistence type="predicted"/>
<keyword evidence="1" id="KW-0472">Membrane</keyword>
<comment type="caution">
    <text evidence="2">The sequence shown here is derived from an EMBL/GenBank/DDBJ whole genome shotgun (WGS) entry which is preliminary data.</text>
</comment>
<feature type="transmembrane region" description="Helical" evidence="1">
    <location>
        <begin position="7"/>
        <end position="26"/>
    </location>
</feature>
<dbReference type="Proteomes" id="UP000231632">
    <property type="component" value="Unassembled WGS sequence"/>
</dbReference>
<accession>A0A1L8CQX7</accession>
<keyword evidence="3" id="KW-1185">Reference proteome</keyword>
<keyword evidence="1" id="KW-1133">Transmembrane helix</keyword>
<dbReference type="AlphaFoldDB" id="A0A1L8CQX7"/>
<evidence type="ECO:0000256" key="1">
    <source>
        <dbReference type="SAM" id="Phobius"/>
    </source>
</evidence>
<dbReference type="EMBL" id="BDFD01000026">
    <property type="protein sequence ID" value="GAV21318.1"/>
    <property type="molecule type" value="Genomic_DNA"/>
</dbReference>
<dbReference type="RefSeq" id="WP_072660613.1">
    <property type="nucleotide sequence ID" value="NZ_BDFD01000026.1"/>
</dbReference>
<gene>
    <name evidence="2" type="ORF">MMIC_P2301</name>
</gene>
<name>A0A1L8CQX7_9PROT</name>
<organism evidence="2 3">
    <name type="scientific">Mariprofundus micogutta</name>
    <dbReference type="NCBI Taxonomy" id="1921010"/>
    <lineage>
        <taxon>Bacteria</taxon>
        <taxon>Pseudomonadati</taxon>
        <taxon>Pseudomonadota</taxon>
        <taxon>Candidatius Mariprofundia</taxon>
        <taxon>Mariprofundales</taxon>
        <taxon>Mariprofundaceae</taxon>
        <taxon>Mariprofundus</taxon>
    </lineage>
</organism>
<protein>
    <submittedName>
        <fullName evidence="2">Uncharacterized protein</fullName>
    </submittedName>
</protein>
<keyword evidence="1" id="KW-0812">Transmembrane</keyword>
<evidence type="ECO:0000313" key="2">
    <source>
        <dbReference type="EMBL" id="GAV21318.1"/>
    </source>
</evidence>
<feature type="transmembrane region" description="Helical" evidence="1">
    <location>
        <begin position="46"/>
        <end position="66"/>
    </location>
</feature>